<organism evidence="2 3">
    <name type="scientific">Persicirhabdus sediminis</name>
    <dbReference type="NCBI Taxonomy" id="454144"/>
    <lineage>
        <taxon>Bacteria</taxon>
        <taxon>Pseudomonadati</taxon>
        <taxon>Verrucomicrobiota</taxon>
        <taxon>Verrucomicrobiia</taxon>
        <taxon>Verrucomicrobiales</taxon>
        <taxon>Verrucomicrobiaceae</taxon>
        <taxon>Persicirhabdus</taxon>
    </lineage>
</organism>
<evidence type="ECO:0000313" key="2">
    <source>
        <dbReference type="EMBL" id="MBK1792100.1"/>
    </source>
</evidence>
<feature type="domain" description="YhcG N-terminal" evidence="1">
    <location>
        <begin position="13"/>
        <end position="122"/>
    </location>
</feature>
<keyword evidence="3" id="KW-1185">Reference proteome</keyword>
<dbReference type="AlphaFoldDB" id="A0A8J7SMI8"/>
<dbReference type="PANTHER" id="PTHR30547">
    <property type="entry name" value="UNCHARACTERIZED PROTEIN YHCG-RELATED"/>
    <property type="match status" value="1"/>
</dbReference>
<reference evidence="2" key="1">
    <citation type="submission" date="2021-01" db="EMBL/GenBank/DDBJ databases">
        <title>Modified the classification status of verrucomicrobia.</title>
        <authorList>
            <person name="Feng X."/>
        </authorList>
    </citation>
    <scope>NUCLEOTIDE SEQUENCE</scope>
    <source>
        <strain evidence="2">_KCTC 22039</strain>
    </source>
</reference>
<dbReference type="Pfam" id="PF17761">
    <property type="entry name" value="DUF1016_N"/>
    <property type="match status" value="1"/>
</dbReference>
<evidence type="ECO:0000259" key="1">
    <source>
        <dbReference type="Pfam" id="PF17761"/>
    </source>
</evidence>
<dbReference type="EMBL" id="JAENIM010000043">
    <property type="protein sequence ID" value="MBK1792100.1"/>
    <property type="molecule type" value="Genomic_DNA"/>
</dbReference>
<dbReference type="InterPro" id="IPR053148">
    <property type="entry name" value="PD-DEXK-like_domain"/>
</dbReference>
<dbReference type="Proteomes" id="UP000624703">
    <property type="component" value="Unassembled WGS sequence"/>
</dbReference>
<sequence length="142" mass="16720">MSDITPHSLLQRILQLIADAQERAVRSVNFERVLLYWNMGFHIVEEEQRGKERADYGKELIQSLADSLTAEYGSGFSFRQLNFCRQFYLQFPKVNALRSQLNWSQYRLLLRIDNADKQSYYLGGDRGIKELSLMAMNRMFLK</sequence>
<comment type="caution">
    <text evidence="2">The sequence shown here is derived from an EMBL/GenBank/DDBJ whole genome shotgun (WGS) entry which is preliminary data.</text>
</comment>
<gene>
    <name evidence="2" type="ORF">JIN82_13140</name>
</gene>
<dbReference type="InterPro" id="IPR041527">
    <property type="entry name" value="YhcG_N"/>
</dbReference>
<dbReference type="RefSeq" id="WP_200312114.1">
    <property type="nucleotide sequence ID" value="NZ_JAENIM010000043.1"/>
</dbReference>
<name>A0A8J7SMI8_9BACT</name>
<protein>
    <recommendedName>
        <fullName evidence="1">YhcG N-terminal domain-containing protein</fullName>
    </recommendedName>
</protein>
<dbReference type="PANTHER" id="PTHR30547:SF5">
    <property type="entry name" value="NUCLEASE YHCG-RELATED"/>
    <property type="match status" value="1"/>
</dbReference>
<proteinExistence type="predicted"/>
<evidence type="ECO:0000313" key="3">
    <source>
        <dbReference type="Proteomes" id="UP000624703"/>
    </source>
</evidence>
<accession>A0A8J7SMI8</accession>